<protein>
    <submittedName>
        <fullName evidence="2">Uncharacterized protein</fullName>
    </submittedName>
</protein>
<gene>
    <name evidence="2" type="ORF">HRR80_000470</name>
</gene>
<comment type="caution">
    <text evidence="2">The sequence shown here is derived from an EMBL/GenBank/DDBJ whole genome shotgun (WGS) entry which is preliminary data.</text>
</comment>
<sequence length="102" mass="11000">MRKAKGEEKKRKKGGAHRPRQDGALHHLHHWSLGDTEADAWSRRLGCVGTGAVEMTNNRGGSGAPCRAGKQRLGHGAGDGRLAEIRPRIKAPPLALDEIHTS</sequence>
<proteinExistence type="predicted"/>
<dbReference type="Proteomes" id="UP001161757">
    <property type="component" value="Unassembled WGS sequence"/>
</dbReference>
<dbReference type="AlphaFoldDB" id="A0AAN6F4Z7"/>
<evidence type="ECO:0000313" key="3">
    <source>
        <dbReference type="Proteomes" id="UP001161757"/>
    </source>
</evidence>
<feature type="region of interest" description="Disordered" evidence="1">
    <location>
        <begin position="54"/>
        <end position="80"/>
    </location>
</feature>
<evidence type="ECO:0000256" key="1">
    <source>
        <dbReference type="SAM" id="MobiDB-lite"/>
    </source>
</evidence>
<evidence type="ECO:0000313" key="2">
    <source>
        <dbReference type="EMBL" id="KAJ8995710.1"/>
    </source>
</evidence>
<organism evidence="2 3">
    <name type="scientific">Exophiala dermatitidis</name>
    <name type="common">Black yeast-like fungus</name>
    <name type="synonym">Wangiella dermatitidis</name>
    <dbReference type="NCBI Taxonomy" id="5970"/>
    <lineage>
        <taxon>Eukaryota</taxon>
        <taxon>Fungi</taxon>
        <taxon>Dikarya</taxon>
        <taxon>Ascomycota</taxon>
        <taxon>Pezizomycotina</taxon>
        <taxon>Eurotiomycetes</taxon>
        <taxon>Chaetothyriomycetidae</taxon>
        <taxon>Chaetothyriales</taxon>
        <taxon>Herpotrichiellaceae</taxon>
        <taxon>Exophiala</taxon>
    </lineage>
</organism>
<feature type="region of interest" description="Disordered" evidence="1">
    <location>
        <begin position="1"/>
        <end position="29"/>
    </location>
</feature>
<accession>A0AAN6F4Z7</accession>
<reference evidence="2" key="1">
    <citation type="submission" date="2023-01" db="EMBL/GenBank/DDBJ databases">
        <title>Exophiala dermititidis isolated from Cystic Fibrosis Patient.</title>
        <authorList>
            <person name="Kurbessoian T."/>
            <person name="Crocker A."/>
            <person name="Murante D."/>
            <person name="Hogan D.A."/>
            <person name="Stajich J.E."/>
        </authorList>
    </citation>
    <scope>NUCLEOTIDE SEQUENCE</scope>
    <source>
        <strain evidence="2">Ex8</strain>
    </source>
</reference>
<name>A0AAN6F4Z7_EXODE</name>
<dbReference type="EMBL" id="JAJGCB010000001">
    <property type="protein sequence ID" value="KAJ8995710.1"/>
    <property type="molecule type" value="Genomic_DNA"/>
</dbReference>